<evidence type="ECO:0000256" key="2">
    <source>
        <dbReference type="ARBA" id="ARBA00022573"/>
    </source>
</evidence>
<dbReference type="GO" id="GO:0009236">
    <property type="term" value="P:cobalamin biosynthetic process"/>
    <property type="evidence" value="ECO:0007669"/>
    <property type="project" value="UniProtKB-UniPathway"/>
</dbReference>
<evidence type="ECO:0000256" key="1">
    <source>
        <dbReference type="ARBA" id="ARBA00004953"/>
    </source>
</evidence>
<dbReference type="UniPathway" id="UPA00148"/>
<dbReference type="HOGENOM" id="CLU_068627_0_0_9"/>
<dbReference type="EMBL" id="FR854363">
    <property type="protein sequence ID" value="CCC03574.1"/>
    <property type="molecule type" value="Genomic_DNA"/>
</dbReference>
<sequence>MILLLGGTTESLAVADELTKHKVPFVLSVISDYGAELARRHAKNIVETTFTDESLLSFCHDNQISFILDATHPFARVISQLAMDKANELQIPYLRYERQNIYSKNAKLKMVDSLEEACEYLRTVKGNVYLSTGSKTAPEYAEKLGVDRLHVRVLPTTRVMENLTAAGFIASQIDAIQGPFTVALNYELFKRANSVVVVTKESGRQGGIQEKIAACEQLQIPCIIIRRPQLNYPAVVADLSELKEYLEENYEW</sequence>
<keyword evidence="3" id="KW-0560">Oxidoreductase</keyword>
<dbReference type="InterPro" id="IPR003723">
    <property type="entry name" value="Precorrin-6x_reduct"/>
</dbReference>
<protein>
    <submittedName>
        <fullName evidence="4">Precorrin-6X reductase CbiJ</fullName>
    </submittedName>
</protein>
<dbReference type="GO" id="GO:0016994">
    <property type="term" value="F:precorrin-6A reductase activity"/>
    <property type="evidence" value="ECO:0007669"/>
    <property type="project" value="InterPro"/>
</dbReference>
<organism evidence="4">
    <name type="scientific">Limosilactobacillus reuteri subsp. suis (strain ATCC 53608 / LMG 31752 / 1063)</name>
    <name type="common">Lactobacillus reuteri</name>
    <dbReference type="NCBI Taxonomy" id="927703"/>
    <lineage>
        <taxon>Bacteria</taxon>
        <taxon>Bacillati</taxon>
        <taxon>Bacillota</taxon>
        <taxon>Bacilli</taxon>
        <taxon>Lactobacillales</taxon>
        <taxon>Lactobacillaceae</taxon>
        <taxon>Limosilactobacillus</taxon>
    </lineage>
</organism>
<proteinExistence type="predicted"/>
<name>A0A0S4NKQ1_LIMR5</name>
<dbReference type="AlphaFoldDB" id="A0A0S4NKQ1"/>
<accession>A0A0S4NKQ1</accession>
<dbReference type="PANTHER" id="PTHR36925">
    <property type="entry name" value="COBALT-PRECORRIN-6A REDUCTASE"/>
    <property type="match status" value="1"/>
</dbReference>
<dbReference type="PROSITE" id="PS51014">
    <property type="entry name" value="COBK_CBIJ"/>
    <property type="match status" value="1"/>
</dbReference>
<comment type="pathway">
    <text evidence="1">Cofactor biosynthesis; adenosylcobalamin biosynthesis.</text>
</comment>
<reference evidence="4" key="2">
    <citation type="submission" date="2011-05" db="EMBL/GenBank/DDBJ databases">
        <authorList>
            <person name="Davey R."/>
        </authorList>
    </citation>
    <scope>NUCLEOTIDE SEQUENCE</scope>
    <source>
        <strain evidence="4">ATCC 53608</strain>
    </source>
</reference>
<reference evidence="4" key="1">
    <citation type="journal article" date="2011" name="J. Bacteriol.">
        <title>Genome sequence of the vertebrate gut symbiont Lactobacillus reuteri ATCC 53608.</title>
        <authorList>
            <person name="Heavens D."/>
            <person name="Tailford L.E."/>
            <person name="Crossman L."/>
            <person name="Jeffers F."/>
            <person name="Mackenzie D.A."/>
            <person name="Caccamo M."/>
            <person name="Juge N."/>
        </authorList>
    </citation>
    <scope>NUCLEOTIDE SEQUENCE [LARGE SCALE GENOMIC DNA]</scope>
    <source>
        <strain evidence="4">ATCC 53608</strain>
    </source>
</reference>
<keyword evidence="2" id="KW-0169">Cobalamin biosynthesis</keyword>
<evidence type="ECO:0000313" key="4">
    <source>
        <dbReference type="EMBL" id="CCC03574.1"/>
    </source>
</evidence>
<dbReference type="NCBIfam" id="TIGR00715">
    <property type="entry name" value="precor6x_red"/>
    <property type="match status" value="1"/>
</dbReference>
<gene>
    <name evidence="4" type="ORF">LRATCC53608_0822</name>
</gene>
<accession>F8KDA6</accession>
<dbReference type="PANTHER" id="PTHR36925:SF1">
    <property type="entry name" value="COBALT-PRECORRIN-6A REDUCTASE"/>
    <property type="match status" value="1"/>
</dbReference>
<evidence type="ECO:0000256" key="3">
    <source>
        <dbReference type="ARBA" id="ARBA00023002"/>
    </source>
</evidence>
<dbReference type="RefSeq" id="WP_003675135.1">
    <property type="nucleotide sequence ID" value="NZ_JBKZCI010000007.1"/>
</dbReference>
<dbReference type="Pfam" id="PF02571">
    <property type="entry name" value="CbiJ"/>
    <property type="match status" value="1"/>
</dbReference>